<dbReference type="AlphaFoldDB" id="A0AA41Q1N5"/>
<dbReference type="Gene3D" id="2.50.20.20">
    <property type="match status" value="1"/>
</dbReference>
<gene>
    <name evidence="3" type="ORF">LZ495_22015</name>
</gene>
<accession>A0AA41Q1N5</accession>
<dbReference type="EMBL" id="JAKFHA010000013">
    <property type="protein sequence ID" value="MCF2529878.1"/>
    <property type="molecule type" value="Genomic_DNA"/>
</dbReference>
<dbReference type="Proteomes" id="UP001165378">
    <property type="component" value="Unassembled WGS sequence"/>
</dbReference>
<proteinExistence type="predicted"/>
<organism evidence="3 4">
    <name type="scientific">Yinghuangia soli</name>
    <dbReference type="NCBI Taxonomy" id="2908204"/>
    <lineage>
        <taxon>Bacteria</taxon>
        <taxon>Bacillati</taxon>
        <taxon>Actinomycetota</taxon>
        <taxon>Actinomycetes</taxon>
        <taxon>Kitasatosporales</taxon>
        <taxon>Streptomycetaceae</taxon>
        <taxon>Yinghuangia</taxon>
    </lineage>
</organism>
<comment type="caution">
    <text evidence="3">The sequence shown here is derived from an EMBL/GenBank/DDBJ whole genome shotgun (WGS) entry which is preliminary data.</text>
</comment>
<protein>
    <recommendedName>
        <fullName evidence="5">Lipoprotein</fullName>
    </recommendedName>
</protein>
<dbReference type="PROSITE" id="PS51257">
    <property type="entry name" value="PROKAR_LIPOPROTEIN"/>
    <property type="match status" value="1"/>
</dbReference>
<feature type="chain" id="PRO_5041233139" description="Lipoprotein" evidence="2">
    <location>
        <begin position="22"/>
        <end position="242"/>
    </location>
</feature>
<evidence type="ECO:0000256" key="1">
    <source>
        <dbReference type="SAM" id="MobiDB-lite"/>
    </source>
</evidence>
<evidence type="ECO:0000313" key="3">
    <source>
        <dbReference type="EMBL" id="MCF2529878.1"/>
    </source>
</evidence>
<keyword evidence="2" id="KW-0732">Signal</keyword>
<evidence type="ECO:0008006" key="5">
    <source>
        <dbReference type="Google" id="ProtNLM"/>
    </source>
</evidence>
<reference evidence="3" key="1">
    <citation type="submission" date="2022-01" db="EMBL/GenBank/DDBJ databases">
        <title>Genome-Based Taxonomic Classification of the Phylum Actinobacteria.</title>
        <authorList>
            <person name="Gao Y."/>
        </authorList>
    </citation>
    <scope>NUCLEOTIDE SEQUENCE</scope>
    <source>
        <strain evidence="3">KLBMP 8922</strain>
    </source>
</reference>
<sequence>MRVRRLATAAFAAVFAVAGVAACSEDEGADNTKTEAKALADQAVAAMKKVQYIKGEAKGKDEEGKDVALSMCADMTGKTFSAKGTMAGHAVEMIEIGDDKYMKGDGKFWASVTGGGEDPEAAATFDKVLGGKYVLTKADPGDEDGVTFFEGGTDGVTKGEVTTFQGKKAVPLVKTKSGDKTTYYVAAKGDPVVLGQLEENKDGSRNEVTYSKSSKCEAQAPAKDQVMTDDDVEAALEAEKAA</sequence>
<evidence type="ECO:0000313" key="4">
    <source>
        <dbReference type="Proteomes" id="UP001165378"/>
    </source>
</evidence>
<dbReference type="RefSeq" id="WP_235054499.1">
    <property type="nucleotide sequence ID" value="NZ_JAKFHA010000013.1"/>
</dbReference>
<feature type="signal peptide" evidence="2">
    <location>
        <begin position="1"/>
        <end position="21"/>
    </location>
</feature>
<feature type="region of interest" description="Disordered" evidence="1">
    <location>
        <begin position="196"/>
        <end position="228"/>
    </location>
</feature>
<keyword evidence="4" id="KW-1185">Reference proteome</keyword>
<name>A0AA41Q1N5_9ACTN</name>
<evidence type="ECO:0000256" key="2">
    <source>
        <dbReference type="SAM" id="SignalP"/>
    </source>
</evidence>